<gene>
    <name evidence="2" type="ORF">BN4615_P8937</name>
</gene>
<keyword evidence="2" id="KW-0560">Oxidoreductase</keyword>
<evidence type="ECO:0000313" key="2">
    <source>
        <dbReference type="EMBL" id="SBO99421.1"/>
    </source>
</evidence>
<sequence length="108" mass="12596">MTTPGFRVMLKMHIHSGMEDEFEKVWRSVGAAVTDHPANLGHWLMRSTSEEGVYYISSDWVDERRFREFEESWEHGEHRALLHPYRESATISTMHVVGHLLKSGQDAR</sequence>
<dbReference type="GO" id="GO:0004497">
    <property type="term" value="F:monooxygenase activity"/>
    <property type="evidence" value="ECO:0007669"/>
    <property type="project" value="UniProtKB-KW"/>
</dbReference>
<dbReference type="Pfam" id="PF03992">
    <property type="entry name" value="ABM"/>
    <property type="match status" value="1"/>
</dbReference>
<keyword evidence="2" id="KW-0503">Monooxygenase</keyword>
<name>A0A1M4EKQ2_9ACTN</name>
<feature type="domain" description="ABM" evidence="1">
    <location>
        <begin position="6"/>
        <end position="94"/>
    </location>
</feature>
<dbReference type="Gene3D" id="3.30.70.100">
    <property type="match status" value="1"/>
</dbReference>
<evidence type="ECO:0000259" key="1">
    <source>
        <dbReference type="PROSITE" id="PS51725"/>
    </source>
</evidence>
<dbReference type="InterPro" id="IPR007138">
    <property type="entry name" value="ABM_dom"/>
</dbReference>
<organism evidence="2">
    <name type="scientific">Nonomuraea gerenzanensis</name>
    <dbReference type="NCBI Taxonomy" id="93944"/>
    <lineage>
        <taxon>Bacteria</taxon>
        <taxon>Bacillati</taxon>
        <taxon>Actinomycetota</taxon>
        <taxon>Actinomycetes</taxon>
        <taxon>Streptosporangiales</taxon>
        <taxon>Streptosporangiaceae</taxon>
        <taxon>Nonomuraea</taxon>
    </lineage>
</organism>
<dbReference type="RefSeq" id="WP_225268095.1">
    <property type="nucleotide sequence ID" value="NZ_CP084058.1"/>
</dbReference>
<dbReference type="AlphaFoldDB" id="A0A1M4EKQ2"/>
<dbReference type="InterPro" id="IPR011008">
    <property type="entry name" value="Dimeric_a/b-barrel"/>
</dbReference>
<protein>
    <submittedName>
        <fullName evidence="2">Antibiotic biosynthesis monooxygenase</fullName>
    </submittedName>
</protein>
<dbReference type="SUPFAM" id="SSF54909">
    <property type="entry name" value="Dimeric alpha+beta barrel"/>
    <property type="match status" value="1"/>
</dbReference>
<dbReference type="PROSITE" id="PS51725">
    <property type="entry name" value="ABM"/>
    <property type="match status" value="1"/>
</dbReference>
<proteinExistence type="predicted"/>
<accession>A0A1M4EKQ2</accession>
<dbReference type="EMBL" id="LT559118">
    <property type="protein sequence ID" value="SBO99421.1"/>
    <property type="molecule type" value="Genomic_DNA"/>
</dbReference>
<reference evidence="2" key="1">
    <citation type="submission" date="2016-04" db="EMBL/GenBank/DDBJ databases">
        <authorList>
            <person name="Evans L.H."/>
            <person name="Alamgir A."/>
            <person name="Owens N."/>
            <person name="Weber N.D."/>
            <person name="Virtaneva K."/>
            <person name="Barbian K."/>
            <person name="Babar A."/>
            <person name="Rosenke K."/>
        </authorList>
    </citation>
    <scope>NUCLEOTIDE SEQUENCE</scope>
    <source>
        <strain evidence="2">Nono1</strain>
    </source>
</reference>